<reference evidence="1" key="1">
    <citation type="submission" date="2022-06" db="EMBL/GenBank/DDBJ databases">
        <title>Novel species in genus nocardia.</title>
        <authorList>
            <person name="Li F."/>
        </authorList>
    </citation>
    <scope>NUCLEOTIDE SEQUENCE</scope>
    <source>
        <strain evidence="1">CDC141</strain>
    </source>
</reference>
<dbReference type="GO" id="GO:0004497">
    <property type="term" value="F:monooxygenase activity"/>
    <property type="evidence" value="ECO:0007669"/>
    <property type="project" value="InterPro"/>
</dbReference>
<dbReference type="GO" id="GO:0020037">
    <property type="term" value="F:heme binding"/>
    <property type="evidence" value="ECO:0007669"/>
    <property type="project" value="InterPro"/>
</dbReference>
<name>A0A9X2IZN5_9NOCA</name>
<dbReference type="EMBL" id="JAMRXG010000020">
    <property type="protein sequence ID" value="MCM6778297.1"/>
    <property type="molecule type" value="Genomic_DNA"/>
</dbReference>
<sequence length="111" mass="12021">MVDVHEAMTAVTLEVIGRAGFSHLGLLNAGDVDGGVSRRFAEAFTEILSWMSGRANDLPVVGPVRTALRARHIRSQIDGLRRYVDALVAERKSQGADSNDLLGADADHRRP</sequence>
<dbReference type="GO" id="GO:0016705">
    <property type="term" value="F:oxidoreductase activity, acting on paired donors, with incorporation or reduction of molecular oxygen"/>
    <property type="evidence" value="ECO:0007669"/>
    <property type="project" value="InterPro"/>
</dbReference>
<evidence type="ECO:0000313" key="1">
    <source>
        <dbReference type="EMBL" id="MCM6778297.1"/>
    </source>
</evidence>
<gene>
    <name evidence="1" type="ORF">NDR86_32900</name>
</gene>
<dbReference type="GO" id="GO:0005506">
    <property type="term" value="F:iron ion binding"/>
    <property type="evidence" value="ECO:0007669"/>
    <property type="project" value="InterPro"/>
</dbReference>
<proteinExistence type="predicted"/>
<dbReference type="InterPro" id="IPR036396">
    <property type="entry name" value="Cyt_P450_sf"/>
</dbReference>
<organism evidence="1 2">
    <name type="scientific">Nocardia pulmonis</name>
    <dbReference type="NCBI Taxonomy" id="2951408"/>
    <lineage>
        <taxon>Bacteria</taxon>
        <taxon>Bacillati</taxon>
        <taxon>Actinomycetota</taxon>
        <taxon>Actinomycetes</taxon>
        <taxon>Mycobacteriales</taxon>
        <taxon>Nocardiaceae</taxon>
        <taxon>Nocardia</taxon>
    </lineage>
</organism>
<dbReference type="Gene3D" id="1.10.630.10">
    <property type="entry name" value="Cytochrome P450"/>
    <property type="match status" value="1"/>
</dbReference>
<dbReference type="Proteomes" id="UP001139157">
    <property type="component" value="Unassembled WGS sequence"/>
</dbReference>
<keyword evidence="2" id="KW-1185">Reference proteome</keyword>
<protein>
    <submittedName>
        <fullName evidence="1">Cytochrome P450</fullName>
    </submittedName>
</protein>
<accession>A0A9X2IZN5</accession>
<dbReference type="AlphaFoldDB" id="A0A9X2IZN5"/>
<comment type="caution">
    <text evidence="1">The sequence shown here is derived from an EMBL/GenBank/DDBJ whole genome shotgun (WGS) entry which is preliminary data.</text>
</comment>
<evidence type="ECO:0000313" key="2">
    <source>
        <dbReference type="Proteomes" id="UP001139157"/>
    </source>
</evidence>
<dbReference type="SUPFAM" id="SSF48264">
    <property type="entry name" value="Cytochrome P450"/>
    <property type="match status" value="1"/>
</dbReference>
<dbReference type="RefSeq" id="WP_251917774.1">
    <property type="nucleotide sequence ID" value="NZ_JAMRXG010000020.1"/>
</dbReference>